<evidence type="ECO:0000313" key="3">
    <source>
        <dbReference type="Proteomes" id="UP001367508"/>
    </source>
</evidence>
<dbReference type="Proteomes" id="UP001367508">
    <property type="component" value="Unassembled WGS sequence"/>
</dbReference>
<sequence>MWRELFTFLLCYYLVILSFLFGPKFVEWRFPLSEVISLLASINEWKYHYFMQYIFRNDHPSLWESPSITRFEAIYLRGCVKQRRTLIGYGIASIAIYDKSLKLLAN</sequence>
<gene>
    <name evidence="2" type="ORF">VNO77_17566</name>
</gene>
<comment type="caution">
    <text evidence="2">The sequence shown here is derived from an EMBL/GenBank/DDBJ whole genome shotgun (WGS) entry which is preliminary data.</text>
</comment>
<reference evidence="2 3" key="1">
    <citation type="submission" date="2024-01" db="EMBL/GenBank/DDBJ databases">
        <title>The genomes of 5 underutilized Papilionoideae crops provide insights into root nodulation and disease resistanc.</title>
        <authorList>
            <person name="Jiang F."/>
        </authorList>
    </citation>
    <scope>NUCLEOTIDE SEQUENCE [LARGE SCALE GENOMIC DNA]</scope>
    <source>
        <strain evidence="2">LVBAO_FW01</strain>
        <tissue evidence="2">Leaves</tissue>
    </source>
</reference>
<name>A0AAN9QIU1_CANGL</name>
<dbReference type="EMBL" id="JAYMYQ010000004">
    <property type="protein sequence ID" value="KAK7337009.1"/>
    <property type="molecule type" value="Genomic_DNA"/>
</dbReference>
<keyword evidence="1" id="KW-0472">Membrane</keyword>
<proteinExistence type="predicted"/>
<feature type="transmembrane region" description="Helical" evidence="1">
    <location>
        <begin position="6"/>
        <end position="26"/>
    </location>
</feature>
<dbReference type="AlphaFoldDB" id="A0AAN9QIU1"/>
<organism evidence="2 3">
    <name type="scientific">Canavalia gladiata</name>
    <name type="common">Sword bean</name>
    <name type="synonym">Dolichos gladiatus</name>
    <dbReference type="NCBI Taxonomy" id="3824"/>
    <lineage>
        <taxon>Eukaryota</taxon>
        <taxon>Viridiplantae</taxon>
        <taxon>Streptophyta</taxon>
        <taxon>Embryophyta</taxon>
        <taxon>Tracheophyta</taxon>
        <taxon>Spermatophyta</taxon>
        <taxon>Magnoliopsida</taxon>
        <taxon>eudicotyledons</taxon>
        <taxon>Gunneridae</taxon>
        <taxon>Pentapetalae</taxon>
        <taxon>rosids</taxon>
        <taxon>fabids</taxon>
        <taxon>Fabales</taxon>
        <taxon>Fabaceae</taxon>
        <taxon>Papilionoideae</taxon>
        <taxon>50 kb inversion clade</taxon>
        <taxon>NPAAA clade</taxon>
        <taxon>indigoferoid/millettioid clade</taxon>
        <taxon>Phaseoleae</taxon>
        <taxon>Canavalia</taxon>
    </lineage>
</organism>
<keyword evidence="3" id="KW-1185">Reference proteome</keyword>
<evidence type="ECO:0000256" key="1">
    <source>
        <dbReference type="SAM" id="Phobius"/>
    </source>
</evidence>
<evidence type="ECO:0000313" key="2">
    <source>
        <dbReference type="EMBL" id="KAK7337009.1"/>
    </source>
</evidence>
<protein>
    <submittedName>
        <fullName evidence="2">Uncharacterized protein</fullName>
    </submittedName>
</protein>
<keyword evidence="1" id="KW-1133">Transmembrane helix</keyword>
<accession>A0AAN9QIU1</accession>
<keyword evidence="1" id="KW-0812">Transmembrane</keyword>